<dbReference type="GeneID" id="69031245"/>
<gene>
    <name evidence="1" type="ORF">BDCG_16353</name>
</gene>
<sequence>MTRHPQTIDAECGICMEPYVEVREDTDGVDSSITSQRGLVWCKAQCGGNLHKACFSRWEAQCLRGGLGQSRCVVTCPLCCAEWKDEEQGEEEERVR</sequence>
<dbReference type="RefSeq" id="XP_045279573.1">
    <property type="nucleotide sequence ID" value="XM_045425599.1"/>
</dbReference>
<dbReference type="InterPro" id="IPR013083">
    <property type="entry name" value="Znf_RING/FYVE/PHD"/>
</dbReference>
<proteinExistence type="predicted"/>
<evidence type="ECO:0000313" key="1">
    <source>
        <dbReference type="EMBL" id="OAS99845.1"/>
    </source>
</evidence>
<dbReference type="Proteomes" id="UP000002039">
    <property type="component" value="Unassembled WGS sequence"/>
</dbReference>
<keyword evidence="2" id="KW-1185">Reference proteome</keyword>
<reference evidence="2" key="1">
    <citation type="journal article" date="2015" name="PLoS Genet.">
        <title>The dynamic genome and transcriptome of the human fungal pathogen Blastomyces and close relative Emmonsia.</title>
        <authorList>
            <person name="Munoz J.F."/>
            <person name="Gauthier G.M."/>
            <person name="Desjardins C.A."/>
            <person name="Gallo J.E."/>
            <person name="Holder J."/>
            <person name="Sullivan T.D."/>
            <person name="Marty A.J."/>
            <person name="Carmen J.C."/>
            <person name="Chen Z."/>
            <person name="Ding L."/>
            <person name="Gujja S."/>
            <person name="Magrini V."/>
            <person name="Misas E."/>
            <person name="Mitreva M."/>
            <person name="Priest M."/>
            <person name="Saif S."/>
            <person name="Whiston E.A."/>
            <person name="Young S."/>
            <person name="Zeng Q."/>
            <person name="Goldman W.E."/>
            <person name="Mardis E.R."/>
            <person name="Taylor J.W."/>
            <person name="McEwen J.G."/>
            <person name="Clay O.K."/>
            <person name="Klein B.S."/>
            <person name="Cuomo C.A."/>
        </authorList>
    </citation>
    <scope>NUCLEOTIDE SEQUENCE [LARGE SCALE GENOMIC DNA]</scope>
    <source>
        <strain evidence="2">ER-3 / ATCC MYA-2586</strain>
    </source>
</reference>
<protein>
    <recommendedName>
        <fullName evidence="3">RING-type domain-containing protein</fullName>
    </recommendedName>
</protein>
<dbReference type="EMBL" id="EQ999974">
    <property type="protein sequence ID" value="OAS99845.1"/>
    <property type="molecule type" value="Genomic_DNA"/>
</dbReference>
<dbReference type="PANTHER" id="PTHR21540:SF0">
    <property type="entry name" value="PHD FAMILY PROTEIN"/>
    <property type="match status" value="1"/>
</dbReference>
<dbReference type="InterPro" id="IPR039903">
    <property type="entry name" value="Zswim2"/>
</dbReference>
<name>A0ABX2VRI0_AJEDR</name>
<evidence type="ECO:0000313" key="2">
    <source>
        <dbReference type="Proteomes" id="UP000002039"/>
    </source>
</evidence>
<dbReference type="SUPFAM" id="SSF57850">
    <property type="entry name" value="RING/U-box"/>
    <property type="match status" value="1"/>
</dbReference>
<accession>A0ABX2VRI0</accession>
<evidence type="ECO:0008006" key="3">
    <source>
        <dbReference type="Google" id="ProtNLM"/>
    </source>
</evidence>
<organism evidence="1 2">
    <name type="scientific">Ajellomyces dermatitidis (strain ER-3 / ATCC MYA-2586)</name>
    <name type="common">Blastomyces dermatitidis</name>
    <dbReference type="NCBI Taxonomy" id="559297"/>
    <lineage>
        <taxon>Eukaryota</taxon>
        <taxon>Fungi</taxon>
        <taxon>Dikarya</taxon>
        <taxon>Ascomycota</taxon>
        <taxon>Pezizomycotina</taxon>
        <taxon>Eurotiomycetes</taxon>
        <taxon>Eurotiomycetidae</taxon>
        <taxon>Onygenales</taxon>
        <taxon>Ajellomycetaceae</taxon>
        <taxon>Blastomyces</taxon>
    </lineage>
</organism>
<dbReference type="Gene3D" id="3.30.40.10">
    <property type="entry name" value="Zinc/RING finger domain, C3HC4 (zinc finger)"/>
    <property type="match status" value="1"/>
</dbReference>
<dbReference type="PANTHER" id="PTHR21540">
    <property type="entry name" value="RING FINGER AND SWIM DOMAIN-CONTAINING PROTEIN 2"/>
    <property type="match status" value="1"/>
</dbReference>